<feature type="transmembrane region" description="Helical" evidence="2">
    <location>
        <begin position="404"/>
        <end position="424"/>
    </location>
</feature>
<protein>
    <recommendedName>
        <fullName evidence="5">Transmembrane protein</fullName>
    </recommendedName>
</protein>
<feature type="compositionally biased region" description="Basic and acidic residues" evidence="1">
    <location>
        <begin position="12"/>
        <end position="22"/>
    </location>
</feature>
<accession>A0A9K3CTL6</accession>
<feature type="transmembrane region" description="Helical" evidence="2">
    <location>
        <begin position="301"/>
        <end position="321"/>
    </location>
</feature>
<feature type="transmembrane region" description="Helical" evidence="2">
    <location>
        <begin position="371"/>
        <end position="397"/>
    </location>
</feature>
<feature type="compositionally biased region" description="Low complexity" evidence="1">
    <location>
        <begin position="1"/>
        <end position="11"/>
    </location>
</feature>
<feature type="compositionally biased region" description="Basic residues" evidence="1">
    <location>
        <begin position="41"/>
        <end position="52"/>
    </location>
</feature>
<keyword evidence="4" id="KW-1185">Reference proteome</keyword>
<feature type="compositionally biased region" description="Basic and acidic residues" evidence="1">
    <location>
        <begin position="53"/>
        <end position="62"/>
    </location>
</feature>
<keyword evidence="2" id="KW-0472">Membrane</keyword>
<evidence type="ECO:0000256" key="1">
    <source>
        <dbReference type="SAM" id="MobiDB-lite"/>
    </source>
</evidence>
<feature type="transmembrane region" description="Helical" evidence="2">
    <location>
        <begin position="214"/>
        <end position="241"/>
    </location>
</feature>
<proteinExistence type="predicted"/>
<feature type="transmembrane region" description="Helical" evidence="2">
    <location>
        <begin position="174"/>
        <end position="194"/>
    </location>
</feature>
<feature type="transmembrane region" description="Helical" evidence="2">
    <location>
        <begin position="148"/>
        <end position="167"/>
    </location>
</feature>
<organism evidence="3 4">
    <name type="scientific">Kipferlia bialata</name>
    <dbReference type="NCBI Taxonomy" id="797122"/>
    <lineage>
        <taxon>Eukaryota</taxon>
        <taxon>Metamonada</taxon>
        <taxon>Carpediemonas-like organisms</taxon>
        <taxon>Kipferlia</taxon>
    </lineage>
</organism>
<comment type="caution">
    <text evidence="3">The sequence shown here is derived from an EMBL/GenBank/DDBJ whole genome shotgun (WGS) entry which is preliminary data.</text>
</comment>
<gene>
    <name evidence="3" type="ORF">KIPB_003859</name>
</gene>
<keyword evidence="2" id="KW-1133">Transmembrane helix</keyword>
<sequence length="448" mass="48132">MSPSPGYSPSSDPDRSSPRDVTRVLPRLSEGAEYNESKVSLAKRRRARKRRLRMEQPPRTGEDPFEYSGDVGPETKLDGSHQCVRVPVMVVDEAGSQGQDGPAELFQRTSSCSTSVSYSMSASHPGSVSSPSPLPLGSNPSPTVQNTLHILHTICVTLPLIALTWVFNCLGVVASLMVMGVVIALAVAEAFTLLVGRTLHRSYLVLMLDPVHTWVPVLLLAALPQLLSGVLSLSLAVAGPLTRYGLLDGFRLCRYASQSDILRVAPSMLTQNIAFLVSFPHPTSIAPDSFFEAETLCGFELAHTLGSCLLVIVSALVAMIPRPSPRPRSWGLFYARTTLALAVSVVVAFVRVGLVTVAVHTPVHKRALAGVAVALLASGNVLNPIAWLSLVVLNLIFAVSGPSFVSYGLATCVMVRVFSSGSFLRSVLRGYISDQLYSKAAAYMHQRR</sequence>
<feature type="region of interest" description="Disordered" evidence="1">
    <location>
        <begin position="1"/>
        <end position="79"/>
    </location>
</feature>
<dbReference type="Proteomes" id="UP000265618">
    <property type="component" value="Unassembled WGS sequence"/>
</dbReference>
<evidence type="ECO:0000313" key="3">
    <source>
        <dbReference type="EMBL" id="GIQ82682.1"/>
    </source>
</evidence>
<reference evidence="3 4" key="1">
    <citation type="journal article" date="2018" name="PLoS ONE">
        <title>The draft genome of Kipferlia bialata reveals reductive genome evolution in fornicate parasites.</title>
        <authorList>
            <person name="Tanifuji G."/>
            <person name="Takabayashi S."/>
            <person name="Kume K."/>
            <person name="Takagi M."/>
            <person name="Nakayama T."/>
            <person name="Kamikawa R."/>
            <person name="Inagaki Y."/>
            <person name="Hashimoto T."/>
        </authorList>
    </citation>
    <scope>NUCLEOTIDE SEQUENCE [LARGE SCALE GENOMIC DNA]</scope>
    <source>
        <strain evidence="3">NY0173</strain>
    </source>
</reference>
<dbReference type="EMBL" id="BDIP01000777">
    <property type="protein sequence ID" value="GIQ82682.1"/>
    <property type="molecule type" value="Genomic_DNA"/>
</dbReference>
<evidence type="ECO:0008006" key="5">
    <source>
        <dbReference type="Google" id="ProtNLM"/>
    </source>
</evidence>
<name>A0A9K3CTL6_9EUKA</name>
<evidence type="ECO:0000313" key="4">
    <source>
        <dbReference type="Proteomes" id="UP000265618"/>
    </source>
</evidence>
<feature type="transmembrane region" description="Helical" evidence="2">
    <location>
        <begin position="333"/>
        <end position="359"/>
    </location>
</feature>
<keyword evidence="2" id="KW-0812">Transmembrane</keyword>
<dbReference type="AlphaFoldDB" id="A0A9K3CTL6"/>
<evidence type="ECO:0000256" key="2">
    <source>
        <dbReference type="SAM" id="Phobius"/>
    </source>
</evidence>